<dbReference type="InterPro" id="IPR036249">
    <property type="entry name" value="Thioredoxin-like_sf"/>
</dbReference>
<dbReference type="SUPFAM" id="SSF52833">
    <property type="entry name" value="Thioredoxin-like"/>
    <property type="match status" value="1"/>
</dbReference>
<protein>
    <recommendedName>
        <fullName evidence="1">GST C-terminal domain-containing protein</fullName>
    </recommendedName>
</protein>
<dbReference type="SUPFAM" id="SSF47616">
    <property type="entry name" value="GST C-terminal domain-like"/>
    <property type="match status" value="1"/>
</dbReference>
<dbReference type="OMA" id="LWVHQLQ"/>
<dbReference type="PROSITE" id="PS50405">
    <property type="entry name" value="GST_CTER"/>
    <property type="match status" value="1"/>
</dbReference>
<accession>A0A8J5XKS1</accession>
<dbReference type="EMBL" id="JAGTXO010000002">
    <property type="protein sequence ID" value="KAG8469893.1"/>
    <property type="molecule type" value="Genomic_DNA"/>
</dbReference>
<dbReference type="Pfam" id="PF14497">
    <property type="entry name" value="GST_C_3"/>
    <property type="match status" value="1"/>
</dbReference>
<reference evidence="2" key="1">
    <citation type="submission" date="2021-05" db="EMBL/GenBank/DDBJ databases">
        <title>The genome of the haptophyte Pavlova lutheri (Diacronema luteri, Pavlovales) - a model for lipid biosynthesis in eukaryotic algae.</title>
        <authorList>
            <person name="Hulatt C.J."/>
            <person name="Posewitz M.C."/>
        </authorList>
    </citation>
    <scope>NUCLEOTIDE SEQUENCE</scope>
    <source>
        <strain evidence="2">NIVA-4/92</strain>
    </source>
</reference>
<feature type="domain" description="GST C-terminal" evidence="1">
    <location>
        <begin position="101"/>
        <end position="235"/>
    </location>
</feature>
<sequence>MAGQGKPLRLFYHPGLPGRGEFVRMVLEEGGVPYIDVVRDEGYPPAEMHKRCAAFSPPPEPPTAMRPFAPPFIELPDGTLISQTANLLMLAGTKGGLAPTDELGRLKLMGLLLTIADVCTEAHDTHHPISIALYFEDQKSEALAKAKWFTGRRMGQVIGYMHETLRANGGPWLLGTECSAADIALLQLCLGLEFAFPRAYAKAMADRPALRELLERVRARPRLAAYLASQRRSHFNKHGIFRDYKELDVVGDGGDEEKRAA</sequence>
<dbReference type="GO" id="GO:0004364">
    <property type="term" value="F:glutathione transferase activity"/>
    <property type="evidence" value="ECO:0007669"/>
    <property type="project" value="TreeGrafter"/>
</dbReference>
<gene>
    <name evidence="2" type="ORF">KFE25_006348</name>
</gene>
<dbReference type="InterPro" id="IPR050213">
    <property type="entry name" value="GST_superfamily"/>
</dbReference>
<dbReference type="InterPro" id="IPR036282">
    <property type="entry name" value="Glutathione-S-Trfase_C_sf"/>
</dbReference>
<dbReference type="OrthoDB" id="414243at2759"/>
<dbReference type="InterPro" id="IPR004046">
    <property type="entry name" value="GST_C"/>
</dbReference>
<evidence type="ECO:0000313" key="2">
    <source>
        <dbReference type="EMBL" id="KAG8469893.1"/>
    </source>
</evidence>
<evidence type="ECO:0000313" key="3">
    <source>
        <dbReference type="Proteomes" id="UP000751190"/>
    </source>
</evidence>
<keyword evidence="3" id="KW-1185">Reference proteome</keyword>
<dbReference type="Gene3D" id="3.40.30.10">
    <property type="entry name" value="Glutaredoxin"/>
    <property type="match status" value="1"/>
</dbReference>
<dbReference type="AlphaFoldDB" id="A0A8J5XKS1"/>
<organism evidence="2 3">
    <name type="scientific">Diacronema lutheri</name>
    <name type="common">Unicellular marine alga</name>
    <name type="synonym">Monochrysis lutheri</name>
    <dbReference type="NCBI Taxonomy" id="2081491"/>
    <lineage>
        <taxon>Eukaryota</taxon>
        <taxon>Haptista</taxon>
        <taxon>Haptophyta</taxon>
        <taxon>Pavlovophyceae</taxon>
        <taxon>Pavlovales</taxon>
        <taxon>Pavlovaceae</taxon>
        <taxon>Diacronema</taxon>
    </lineage>
</organism>
<dbReference type="InterPro" id="IPR010987">
    <property type="entry name" value="Glutathione-S-Trfase_C-like"/>
</dbReference>
<comment type="caution">
    <text evidence="2">The sequence shown here is derived from an EMBL/GenBank/DDBJ whole genome shotgun (WGS) entry which is preliminary data.</text>
</comment>
<dbReference type="PANTHER" id="PTHR11571">
    <property type="entry name" value="GLUTATHIONE S-TRANSFERASE"/>
    <property type="match status" value="1"/>
</dbReference>
<dbReference type="Proteomes" id="UP000751190">
    <property type="component" value="Unassembled WGS sequence"/>
</dbReference>
<evidence type="ECO:0000259" key="1">
    <source>
        <dbReference type="PROSITE" id="PS50405"/>
    </source>
</evidence>
<name>A0A8J5XKS1_DIALT</name>
<dbReference type="GO" id="GO:0006749">
    <property type="term" value="P:glutathione metabolic process"/>
    <property type="evidence" value="ECO:0007669"/>
    <property type="project" value="TreeGrafter"/>
</dbReference>
<dbReference type="Gene3D" id="1.20.1050.10">
    <property type="match status" value="1"/>
</dbReference>
<dbReference type="PANTHER" id="PTHR11571:SF263">
    <property type="entry name" value="GLUTATHIONE S-TRANSFERASE"/>
    <property type="match status" value="1"/>
</dbReference>
<proteinExistence type="predicted"/>